<organism evidence="1 2">
    <name type="scientific">Vreelandella titanicae</name>
    <dbReference type="NCBI Taxonomy" id="664683"/>
    <lineage>
        <taxon>Bacteria</taxon>
        <taxon>Pseudomonadati</taxon>
        <taxon>Pseudomonadota</taxon>
        <taxon>Gammaproteobacteria</taxon>
        <taxon>Oceanospirillales</taxon>
        <taxon>Halomonadaceae</taxon>
        <taxon>Vreelandella</taxon>
    </lineage>
</organism>
<protein>
    <submittedName>
        <fullName evidence="1">Uncharacterized protein</fullName>
    </submittedName>
</protein>
<sequence length="180" mass="20197">MDKLDYAIKDVEHAFRQLEFAIKLMCYCELGHIDIEKFDTDITILLQNENVGFNAGGFEKDSIIMTSQMLVGTAFGVSAIVIDALYDAAGIKKNIKSREPKDDLQILVYMVRCAFAHNIAAPVWDARGPDFAREFYLPLTPEANVDLSQINGVSFDYEHIGGFAQWYKIKDAVIHAVRGT</sequence>
<comment type="caution">
    <text evidence="1">The sequence shown here is derived from an EMBL/GenBank/DDBJ whole genome shotgun (WGS) entry which is preliminary data.</text>
</comment>
<gene>
    <name evidence="1" type="ORF">FQP89_13530</name>
</gene>
<accession>A0A558J5W9</accession>
<reference evidence="1 2" key="1">
    <citation type="submission" date="2019-07" db="EMBL/GenBank/DDBJ databases">
        <title>Diversity of Bacteria from Kongsfjorden, Arctic.</title>
        <authorList>
            <person name="Yu Y."/>
        </authorList>
    </citation>
    <scope>NUCLEOTIDE SEQUENCE [LARGE SCALE GENOMIC DNA]</scope>
    <source>
        <strain evidence="1 2">SM1922</strain>
    </source>
</reference>
<dbReference type="Proteomes" id="UP000317288">
    <property type="component" value="Unassembled WGS sequence"/>
</dbReference>
<name>A0A558J5W9_9GAMM</name>
<dbReference type="EMBL" id="VNFE01000004">
    <property type="protein sequence ID" value="TVU89041.1"/>
    <property type="molecule type" value="Genomic_DNA"/>
</dbReference>
<dbReference type="RefSeq" id="WP_144811859.1">
    <property type="nucleotide sequence ID" value="NZ_VNFE01000004.1"/>
</dbReference>
<evidence type="ECO:0000313" key="2">
    <source>
        <dbReference type="Proteomes" id="UP000317288"/>
    </source>
</evidence>
<proteinExistence type="predicted"/>
<evidence type="ECO:0000313" key="1">
    <source>
        <dbReference type="EMBL" id="TVU89041.1"/>
    </source>
</evidence>
<dbReference type="AlphaFoldDB" id="A0A558J5W9"/>